<dbReference type="SUPFAM" id="SSF52540">
    <property type="entry name" value="P-loop containing nucleoside triphosphate hydrolases"/>
    <property type="match status" value="1"/>
</dbReference>
<dbReference type="CDD" id="cd00009">
    <property type="entry name" value="AAA"/>
    <property type="match status" value="1"/>
</dbReference>
<dbReference type="STRING" id="679936.Sulac_2202"/>
<feature type="domain" description="AAA+ ATPase" evidence="2">
    <location>
        <begin position="35"/>
        <end position="188"/>
    </location>
</feature>
<protein>
    <submittedName>
        <fullName evidence="3">ATPase associated with various cellular activities AAA_5</fullName>
    </submittedName>
</protein>
<dbReference type="EMBL" id="CP003179">
    <property type="protein sequence ID" value="AEW05678.1"/>
    <property type="molecule type" value="Genomic_DNA"/>
</dbReference>
<proteinExistence type="predicted"/>
<feature type="region of interest" description="Disordered" evidence="1">
    <location>
        <begin position="347"/>
        <end position="367"/>
    </location>
</feature>
<dbReference type="PATRIC" id="fig|679936.5.peg.2277"/>
<dbReference type="PANTHER" id="PTHR42759">
    <property type="entry name" value="MOXR FAMILY PROTEIN"/>
    <property type="match status" value="1"/>
</dbReference>
<keyword evidence="4" id="KW-1185">Reference proteome</keyword>
<evidence type="ECO:0000259" key="2">
    <source>
        <dbReference type="SMART" id="SM00382"/>
    </source>
</evidence>
<feature type="compositionally biased region" description="Basic and acidic residues" evidence="1">
    <location>
        <begin position="356"/>
        <end position="367"/>
    </location>
</feature>
<dbReference type="InterPro" id="IPR036465">
    <property type="entry name" value="vWFA_dom_sf"/>
</dbReference>
<accession>G8TTL2</accession>
<evidence type="ECO:0000313" key="4">
    <source>
        <dbReference type="Proteomes" id="UP000005439"/>
    </source>
</evidence>
<reference evidence="3 4" key="2">
    <citation type="journal article" date="2012" name="Stand. Genomic Sci.">
        <title>Complete genome sequence of the moderately thermophilic mineral-sulfide-oxidizing firmicute Sulfobacillus acidophilus type strain (NAL(T)).</title>
        <authorList>
            <person name="Anderson I."/>
            <person name="Chertkov O."/>
            <person name="Chen A."/>
            <person name="Saunders E."/>
            <person name="Lapidus A."/>
            <person name="Nolan M."/>
            <person name="Lucas S."/>
            <person name="Hammon N."/>
            <person name="Deshpande S."/>
            <person name="Cheng J.F."/>
            <person name="Han C."/>
            <person name="Tapia R."/>
            <person name="Goodwin L.A."/>
            <person name="Pitluck S."/>
            <person name="Liolios K."/>
            <person name="Pagani I."/>
            <person name="Ivanova N."/>
            <person name="Mikhailova N."/>
            <person name="Pati A."/>
            <person name="Palaniappan K."/>
            <person name="Land M."/>
            <person name="Pan C."/>
            <person name="Rohde M."/>
            <person name="Pukall R."/>
            <person name="Goker M."/>
            <person name="Detter J.C."/>
            <person name="Woyke T."/>
            <person name="Bristow J."/>
            <person name="Eisen J.A."/>
            <person name="Markowitz V."/>
            <person name="Hugenholtz P."/>
            <person name="Kyrpides N.C."/>
            <person name="Klenk H.P."/>
            <person name="Mavromatis K."/>
        </authorList>
    </citation>
    <scope>NUCLEOTIDE SEQUENCE [LARGE SCALE GENOMIC DNA]</scope>
    <source>
        <strain evidence="4">ATCC 700253 / DSM 10332 / NAL</strain>
    </source>
</reference>
<dbReference type="SUPFAM" id="SSF53300">
    <property type="entry name" value="vWA-like"/>
    <property type="match status" value="1"/>
</dbReference>
<dbReference type="InterPro" id="IPR011704">
    <property type="entry name" value="ATPase_dyneun-rel_AAA"/>
</dbReference>
<organism evidence="3 4">
    <name type="scientific">Sulfobacillus acidophilus (strain ATCC 700253 / DSM 10332 / NAL)</name>
    <dbReference type="NCBI Taxonomy" id="679936"/>
    <lineage>
        <taxon>Bacteria</taxon>
        <taxon>Bacillati</taxon>
        <taxon>Bacillota</taxon>
        <taxon>Clostridia</taxon>
        <taxon>Eubacteriales</taxon>
        <taxon>Clostridiales Family XVII. Incertae Sedis</taxon>
        <taxon>Sulfobacillus</taxon>
    </lineage>
</organism>
<reference evidence="4" key="1">
    <citation type="submission" date="2011-12" db="EMBL/GenBank/DDBJ databases">
        <title>The complete genome of chromosome of Sulfobacillus acidophilus DSM 10332.</title>
        <authorList>
            <person name="Lucas S."/>
            <person name="Han J."/>
            <person name="Lapidus A."/>
            <person name="Bruce D."/>
            <person name="Goodwin L."/>
            <person name="Pitluck S."/>
            <person name="Peters L."/>
            <person name="Kyrpides N."/>
            <person name="Mavromatis K."/>
            <person name="Ivanova N."/>
            <person name="Mikhailova N."/>
            <person name="Chertkov O."/>
            <person name="Saunders E."/>
            <person name="Detter J.C."/>
            <person name="Tapia R."/>
            <person name="Han C."/>
            <person name="Land M."/>
            <person name="Hauser L."/>
            <person name="Markowitz V."/>
            <person name="Cheng J.-F."/>
            <person name="Hugenholtz P."/>
            <person name="Woyke T."/>
            <person name="Wu D."/>
            <person name="Pukall R."/>
            <person name="Gehrich-Schroeter G."/>
            <person name="Schneider S."/>
            <person name="Klenk H.-P."/>
            <person name="Eisen J.A."/>
        </authorList>
    </citation>
    <scope>NUCLEOTIDE SEQUENCE [LARGE SCALE GENOMIC DNA]</scope>
    <source>
        <strain evidence="4">ATCC 700253 / DSM 10332 / NAL</strain>
    </source>
</reference>
<dbReference type="HOGENOM" id="CLU_415540_0_0_9"/>
<dbReference type="GO" id="GO:0005524">
    <property type="term" value="F:ATP binding"/>
    <property type="evidence" value="ECO:0007669"/>
    <property type="project" value="InterPro"/>
</dbReference>
<dbReference type="Pfam" id="PF07728">
    <property type="entry name" value="AAA_5"/>
    <property type="match status" value="1"/>
</dbReference>
<dbReference type="InterPro" id="IPR027417">
    <property type="entry name" value="P-loop_NTPase"/>
</dbReference>
<dbReference type="Gene3D" id="3.40.50.300">
    <property type="entry name" value="P-loop containing nucleotide triphosphate hydrolases"/>
    <property type="match status" value="1"/>
</dbReference>
<name>G8TTL2_SULAD</name>
<dbReference type="InterPro" id="IPR050764">
    <property type="entry name" value="CbbQ/NirQ/NorQ/GpvN"/>
</dbReference>
<dbReference type="Gene3D" id="3.40.50.410">
    <property type="entry name" value="von Willebrand factor, type A domain"/>
    <property type="match status" value="1"/>
</dbReference>
<dbReference type="KEGG" id="sap:Sulac_2202"/>
<dbReference type="SMART" id="SM00382">
    <property type="entry name" value="AAA"/>
    <property type="match status" value="1"/>
</dbReference>
<sequence length="649" mass="71122">MSPYESISEATLTRLQERIVGRKTEIRLLLAALRAGRPVLMVGAPGTSKTTLLRALVDEAGYQREHEPGIYQVTGDEQLTAHGLIGTFDPSMVLKAGYHPDHFVPGPLTQAMQQGGILYIEELNRAPASSLNVLLTALSDGYVDIPHFGRITAVSGFSVVGSSNPLDDVGTERLSRAVLDRFVVITVDYQSRPEELEIVRRHHPEWPAPWIGFAVDLVRQSRVHPDLRYGASIRGAIDFLGLLAGFSKETGFVEEAAVAALIGRIAVKPSSERTAREIVLEILSGLQRPPDPGPGEKWEASGAARSIGESQGAGLVKDRGGDAPDWARGGEVSGEQRQSPTVIDLAWRGGQGGVRGRSEQKPSDRETGLQFGTTLETAMTAPRRDEAWIDRESAQRWARRYHGRMDGGVFVSGGGQKRGTRSVPWHLHPTGVLDPLATLQAVISQPDPGEAIRVRGKRGFKRRLALFIDHSGSMAGEKLAIAVSIVTVLAQHTLDDSIDYGVYVFDHQVTVLKHIDEPRAYPFVVDLLLHLKEGRSTDLSAAFRYARKLGDRLSDLELLLMSDCMPTRGERDFHKLAGLARALPGLYICQIPQTGAMTFMNTRGAGGQRLDLYGLWALRWVGSERFCTVRSLEEIDKPLRLLGRVSGWL</sequence>
<gene>
    <name evidence="3" type="ordered locus">Sulac_2202</name>
</gene>
<evidence type="ECO:0000313" key="3">
    <source>
        <dbReference type="EMBL" id="AEW05678.1"/>
    </source>
</evidence>
<evidence type="ECO:0000256" key="1">
    <source>
        <dbReference type="SAM" id="MobiDB-lite"/>
    </source>
</evidence>
<dbReference type="InterPro" id="IPR003593">
    <property type="entry name" value="AAA+_ATPase"/>
</dbReference>
<dbReference type="PANTHER" id="PTHR42759:SF1">
    <property type="entry name" value="MAGNESIUM-CHELATASE SUBUNIT CHLD"/>
    <property type="match status" value="1"/>
</dbReference>
<dbReference type="GO" id="GO:0016887">
    <property type="term" value="F:ATP hydrolysis activity"/>
    <property type="evidence" value="ECO:0007669"/>
    <property type="project" value="InterPro"/>
</dbReference>
<dbReference type="AlphaFoldDB" id="G8TTL2"/>
<dbReference type="Proteomes" id="UP000005439">
    <property type="component" value="Chromosome"/>
</dbReference>